<gene>
    <name evidence="2" type="ORF">D6201_01385</name>
</gene>
<comment type="caution">
    <text evidence="2">The sequence shown here is derived from an EMBL/GenBank/DDBJ whole genome shotgun (WGS) entry which is preliminary data.</text>
</comment>
<evidence type="ECO:0000256" key="1">
    <source>
        <dbReference type="SAM" id="MobiDB-lite"/>
    </source>
</evidence>
<evidence type="ECO:0000313" key="2">
    <source>
        <dbReference type="EMBL" id="RJY08187.1"/>
    </source>
</evidence>
<keyword evidence="3" id="KW-1185">Reference proteome</keyword>
<accession>A0A419RQZ4</accession>
<sequence>MLAAGFGGTFLDNSGTHVKRDFQFEPIDGLELATNGLVSQGSAVGRGGELPPVGRRGANGDVTIVDLVHTSTEDDFFYAKPDGADKPGKGGGGGGGGGFTPDAYTSGPADASADFNITIVFEGTWTQSLYDIFVAAADFYTALIAGNSTLPMPAISKLPACSTISCCTKWAMRSASARSGIALA</sequence>
<protein>
    <submittedName>
        <fullName evidence="2">Uncharacterized protein</fullName>
    </submittedName>
</protein>
<organism evidence="2 3">
    <name type="scientific">Aurantiacibacter aquimixticola</name>
    <dbReference type="NCBI Taxonomy" id="1958945"/>
    <lineage>
        <taxon>Bacteria</taxon>
        <taxon>Pseudomonadati</taxon>
        <taxon>Pseudomonadota</taxon>
        <taxon>Alphaproteobacteria</taxon>
        <taxon>Sphingomonadales</taxon>
        <taxon>Erythrobacteraceae</taxon>
        <taxon>Aurantiacibacter</taxon>
    </lineage>
</organism>
<reference evidence="2 3" key="1">
    <citation type="journal article" date="2017" name="Int. J. Syst. Evol. Microbiol.">
        <title>Erythrobacter aquimixticola sp. nov., isolated from the junction between the ocean and a freshwater spring.</title>
        <authorList>
            <person name="Park S."/>
            <person name="Jung Y.T."/>
            <person name="Choi S.J."/>
            <person name="Yoon J.H."/>
        </authorList>
    </citation>
    <scope>NUCLEOTIDE SEQUENCE [LARGE SCALE GENOMIC DNA]</scope>
    <source>
        <strain evidence="2 3">JSSK-14</strain>
    </source>
</reference>
<dbReference type="EMBL" id="RAHX01000001">
    <property type="protein sequence ID" value="RJY08187.1"/>
    <property type="molecule type" value="Genomic_DNA"/>
</dbReference>
<evidence type="ECO:0000313" key="3">
    <source>
        <dbReference type="Proteomes" id="UP000285232"/>
    </source>
</evidence>
<feature type="compositionally biased region" description="Gly residues" evidence="1">
    <location>
        <begin position="89"/>
        <end position="99"/>
    </location>
</feature>
<feature type="region of interest" description="Disordered" evidence="1">
    <location>
        <begin position="79"/>
        <end position="103"/>
    </location>
</feature>
<name>A0A419RQZ4_9SPHN</name>
<dbReference type="Proteomes" id="UP000285232">
    <property type="component" value="Unassembled WGS sequence"/>
</dbReference>
<dbReference type="AlphaFoldDB" id="A0A419RQZ4"/>
<proteinExistence type="predicted"/>
<dbReference type="RefSeq" id="WP_120047076.1">
    <property type="nucleotide sequence ID" value="NZ_RAHX01000001.1"/>
</dbReference>